<keyword evidence="1" id="KW-1133">Transmembrane helix</keyword>
<evidence type="ECO:0000313" key="2">
    <source>
        <dbReference type="EMBL" id="GII26384.1"/>
    </source>
</evidence>
<name>A0A8J3TKR0_9ACTN</name>
<dbReference type="EMBL" id="BOON01000076">
    <property type="protein sequence ID" value="GII26384.1"/>
    <property type="molecule type" value="Genomic_DNA"/>
</dbReference>
<dbReference type="Proteomes" id="UP000599074">
    <property type="component" value="Unassembled WGS sequence"/>
</dbReference>
<feature type="transmembrane region" description="Helical" evidence="1">
    <location>
        <begin position="82"/>
        <end position="104"/>
    </location>
</feature>
<feature type="transmembrane region" description="Helical" evidence="1">
    <location>
        <begin position="20"/>
        <end position="41"/>
    </location>
</feature>
<proteinExistence type="predicted"/>
<comment type="caution">
    <text evidence="2">The sequence shown here is derived from an EMBL/GenBank/DDBJ whole genome shotgun (WGS) entry which is preliminary data.</text>
</comment>
<gene>
    <name evidence="2" type="ORF">Pme01_59810</name>
</gene>
<evidence type="ECO:0000313" key="3">
    <source>
        <dbReference type="Proteomes" id="UP000599074"/>
    </source>
</evidence>
<accession>A0A8J3TKR0</accession>
<dbReference type="AlphaFoldDB" id="A0A8J3TKR0"/>
<keyword evidence="1" id="KW-0812">Transmembrane</keyword>
<reference evidence="2" key="1">
    <citation type="submission" date="2021-01" db="EMBL/GenBank/DDBJ databases">
        <title>Whole genome shotgun sequence of Planosporangium mesophilum NBRC 109066.</title>
        <authorList>
            <person name="Komaki H."/>
            <person name="Tamura T."/>
        </authorList>
    </citation>
    <scope>NUCLEOTIDE SEQUENCE</scope>
    <source>
        <strain evidence="2">NBRC 109066</strain>
    </source>
</reference>
<organism evidence="2 3">
    <name type="scientific">Planosporangium mesophilum</name>
    <dbReference type="NCBI Taxonomy" id="689768"/>
    <lineage>
        <taxon>Bacteria</taxon>
        <taxon>Bacillati</taxon>
        <taxon>Actinomycetota</taxon>
        <taxon>Actinomycetes</taxon>
        <taxon>Micromonosporales</taxon>
        <taxon>Micromonosporaceae</taxon>
        <taxon>Planosporangium</taxon>
    </lineage>
</organism>
<keyword evidence="1" id="KW-0472">Membrane</keyword>
<keyword evidence="3" id="KW-1185">Reference proteome</keyword>
<sequence>MGMSETTFPRRDADGRVLHLAELLASVAVGLVLGILALLVIDGLSSLFGLGRFGQLSGWLAGILPVWLFIEEFRAWHQVRGRIGMALVSGFLAAVLGIAVAAVAESALPPLGSGAVGSAVSALLYGVLWYVGIRWLADRGVPR</sequence>
<protein>
    <submittedName>
        <fullName evidence="2">Uncharacterized protein</fullName>
    </submittedName>
</protein>
<feature type="transmembrane region" description="Helical" evidence="1">
    <location>
        <begin position="53"/>
        <end position="70"/>
    </location>
</feature>
<feature type="transmembrane region" description="Helical" evidence="1">
    <location>
        <begin position="116"/>
        <end position="137"/>
    </location>
</feature>
<evidence type="ECO:0000256" key="1">
    <source>
        <dbReference type="SAM" id="Phobius"/>
    </source>
</evidence>